<evidence type="ECO:0000256" key="1">
    <source>
        <dbReference type="ARBA" id="ARBA00022801"/>
    </source>
</evidence>
<organism evidence="3 4">
    <name type="scientific">Pigmentiphaga humi</name>
    <dbReference type="NCBI Taxonomy" id="2478468"/>
    <lineage>
        <taxon>Bacteria</taxon>
        <taxon>Pseudomonadati</taxon>
        <taxon>Pseudomonadota</taxon>
        <taxon>Betaproteobacteria</taxon>
        <taxon>Burkholderiales</taxon>
        <taxon>Alcaligenaceae</taxon>
        <taxon>Pigmentiphaga</taxon>
    </lineage>
</organism>
<dbReference type="InterPro" id="IPR036380">
    <property type="entry name" value="Isochorismatase-like_sf"/>
</dbReference>
<keyword evidence="1 3" id="KW-0378">Hydrolase</keyword>
<sequence>MFERMEPAKTALVVIDMQYYYLDDVPSAQIIIPTVNRLAAGFRSKGALVAWVQSTAGRGGQSLWPLYHDSFFQAENGARHRDGLTEGAYGHRLHAELDVSTVDLLANKSRFSAFLPGKSDLPDLLAARGVENVVIAGVVTNFCCETSARDAMMLDYRVAMIYDATAARYEEDHRMGLSSAFVNFCDVRMADEMLESVLI</sequence>
<dbReference type="InterPro" id="IPR050272">
    <property type="entry name" value="Isochorismatase-like_hydrls"/>
</dbReference>
<reference evidence="3 4" key="1">
    <citation type="submission" date="2018-10" db="EMBL/GenBank/DDBJ databases">
        <authorList>
            <person name="Criscuolo A."/>
        </authorList>
    </citation>
    <scope>NUCLEOTIDE SEQUENCE [LARGE SCALE GENOMIC DNA]</scope>
    <source>
        <strain evidence="3">DnA1</strain>
    </source>
</reference>
<evidence type="ECO:0000313" key="4">
    <source>
        <dbReference type="Proteomes" id="UP000277294"/>
    </source>
</evidence>
<feature type="domain" description="Isochorismatase-like" evidence="2">
    <location>
        <begin position="10"/>
        <end position="188"/>
    </location>
</feature>
<dbReference type="InterPro" id="IPR000868">
    <property type="entry name" value="Isochorismatase-like_dom"/>
</dbReference>
<accession>A0A3P4AZP2</accession>
<dbReference type="AlphaFoldDB" id="A0A3P4AZP2"/>
<keyword evidence="4" id="KW-1185">Reference proteome</keyword>
<protein>
    <submittedName>
        <fullName evidence="3">Peroxyureidoacrylate/ureidoacrylate amidohydrolase RutB</fullName>
        <ecNumber evidence="3">3.5.1.110</ecNumber>
    </submittedName>
</protein>
<gene>
    <name evidence="3" type="primary">rutB_4</name>
    <name evidence="3" type="ORF">PIGHUM_01302</name>
</gene>
<dbReference type="PANTHER" id="PTHR43540:SF6">
    <property type="entry name" value="ISOCHORISMATASE-LIKE DOMAIN-CONTAINING PROTEIN"/>
    <property type="match status" value="1"/>
</dbReference>
<dbReference type="Gene3D" id="3.40.50.850">
    <property type="entry name" value="Isochorismatase-like"/>
    <property type="match status" value="1"/>
</dbReference>
<dbReference type="CDD" id="cd00431">
    <property type="entry name" value="cysteine_hydrolases"/>
    <property type="match status" value="1"/>
</dbReference>
<evidence type="ECO:0000259" key="2">
    <source>
        <dbReference type="Pfam" id="PF00857"/>
    </source>
</evidence>
<proteinExistence type="predicted"/>
<dbReference type="SUPFAM" id="SSF52499">
    <property type="entry name" value="Isochorismatase-like hydrolases"/>
    <property type="match status" value="1"/>
</dbReference>
<dbReference type="Proteomes" id="UP000277294">
    <property type="component" value="Unassembled WGS sequence"/>
</dbReference>
<name>A0A3P4AZP2_9BURK</name>
<evidence type="ECO:0000313" key="3">
    <source>
        <dbReference type="EMBL" id="VCU69242.1"/>
    </source>
</evidence>
<dbReference type="PANTHER" id="PTHR43540">
    <property type="entry name" value="PEROXYUREIDOACRYLATE/UREIDOACRYLATE AMIDOHYDROLASE-RELATED"/>
    <property type="match status" value="1"/>
</dbReference>
<dbReference type="EC" id="3.5.1.110" evidence="3"/>
<dbReference type="GO" id="GO:0016787">
    <property type="term" value="F:hydrolase activity"/>
    <property type="evidence" value="ECO:0007669"/>
    <property type="project" value="UniProtKB-KW"/>
</dbReference>
<dbReference type="Pfam" id="PF00857">
    <property type="entry name" value="Isochorismatase"/>
    <property type="match status" value="1"/>
</dbReference>
<dbReference type="EMBL" id="UWPJ01000012">
    <property type="protein sequence ID" value="VCU69242.1"/>
    <property type="molecule type" value="Genomic_DNA"/>
</dbReference>